<dbReference type="CDD" id="cd01650">
    <property type="entry name" value="RT_nLTR_like"/>
    <property type="match status" value="1"/>
</dbReference>
<dbReference type="CDD" id="cd06222">
    <property type="entry name" value="RNase_H_like"/>
    <property type="match status" value="1"/>
</dbReference>
<feature type="domain" description="RNase H type-1" evidence="2">
    <location>
        <begin position="1215"/>
        <end position="1343"/>
    </location>
</feature>
<dbReference type="SUPFAM" id="SSF56219">
    <property type="entry name" value="DNase I-like"/>
    <property type="match status" value="1"/>
</dbReference>
<dbReference type="InterPro" id="IPR002156">
    <property type="entry name" value="RNaseH_domain"/>
</dbReference>
<evidence type="ECO:0000259" key="1">
    <source>
        <dbReference type="PROSITE" id="PS50878"/>
    </source>
</evidence>
<dbReference type="InterPro" id="IPR043502">
    <property type="entry name" value="DNA/RNA_pol_sf"/>
</dbReference>
<dbReference type="GO" id="GO:0003676">
    <property type="term" value="F:nucleic acid binding"/>
    <property type="evidence" value="ECO:0007669"/>
    <property type="project" value="InterPro"/>
</dbReference>
<evidence type="ECO:0000313" key="3">
    <source>
        <dbReference type="EMBL" id="KAK6789596.1"/>
    </source>
</evidence>
<dbReference type="InterPro" id="IPR000477">
    <property type="entry name" value="RT_dom"/>
</dbReference>
<dbReference type="Gene3D" id="3.60.10.10">
    <property type="entry name" value="Endonuclease/exonuclease/phosphatase"/>
    <property type="match status" value="1"/>
</dbReference>
<name>A0AAN8YF66_SOLBU</name>
<proteinExistence type="predicted"/>
<dbReference type="Proteomes" id="UP001371456">
    <property type="component" value="Unassembled WGS sequence"/>
</dbReference>
<dbReference type="InterPro" id="IPR026960">
    <property type="entry name" value="RVT-Znf"/>
</dbReference>
<comment type="caution">
    <text evidence="3">The sequence shown here is derived from an EMBL/GenBank/DDBJ whole genome shotgun (WGS) entry which is preliminary data.</text>
</comment>
<dbReference type="SUPFAM" id="SSF53098">
    <property type="entry name" value="Ribonuclease H-like"/>
    <property type="match status" value="1"/>
</dbReference>
<dbReference type="SUPFAM" id="SSF56672">
    <property type="entry name" value="DNA/RNA polymerases"/>
    <property type="match status" value="1"/>
</dbReference>
<evidence type="ECO:0000313" key="4">
    <source>
        <dbReference type="Proteomes" id="UP001371456"/>
    </source>
</evidence>
<dbReference type="Pfam" id="PF13456">
    <property type="entry name" value="RVT_3"/>
    <property type="match status" value="1"/>
</dbReference>
<evidence type="ECO:0008006" key="5">
    <source>
        <dbReference type="Google" id="ProtNLM"/>
    </source>
</evidence>
<feature type="domain" description="Reverse transcriptase" evidence="1">
    <location>
        <begin position="480"/>
        <end position="760"/>
    </location>
</feature>
<sequence length="1386" mass="160682">MINTIIWNARGINTQGVMERLKNLKYLHHISMIAILEPFSDKANINMFKSMLAMEFAASNINGKIWLFWTNDIKCKILQNDEQNITCEINHIEVPEVYIQTFVYAKCKENLRKPLWDHLLHTAGNRSATPWCTVGDFNVITDTEEKLGGIAYNMRKSMPFIGVIEACGLMDLGFNGPKFTWSNQRGVNFRIWKRLDRAMVNDKWLQVMPHTSITHLPSVGSDHCPLLMEMEARPENYIKYFKFFNCWTDHPSFTETVNSCWNRPVEGNPMWIFHQKMKRTAATLSAWSKLQFGDIYAKVKEFESKVNVLEEQLIHNNTEEHRAELNGLNAEYIRFMKLENSILKQKTQLQWFKEGDGNSKYFHALIRGRRRRLFIHKVLNEKEEWIQGDEYIAQEACDHFQSIFAGDEKIIDEAPLQCIPRMVTQEHNNRMTTPPTMEELRDVVYSMNPNSAAGPDGMNGCFFQKCWDTIKQELLAVVLAFFNGQMLPKYFTHACLVLLPKVKHPNRLAEFRPISLSNFIAKIISKLLCSRLAPILPDLISSNQSGFVKGRNIAENIMLAQEIIHQIKKPAIGSNVVIKLDMAKAYDRVSWSYICIILRKMGFEEVFIDMIWRTMANNWYSIIINGKRYGFFHSTRGLKQGDPLSPALFILGAEVLVRSLNRLHQNPLYHGFYMERRGPQINHLSFADDIIIFTSGRKQSLKLIMKTLATYERVSGQLINKAKSHFLLHPNAFRTTSDRVKKYTGFHQKHAPITYLGCPLFIGRPKLIYFSELINKIVDRITGWQSMILSYGGKATLIKHVLQSLPIHILSAISPPSSTIKQIQDIMADFFWGWKNDKKKYHWSSWKNLSFPFDEGGIGVRLMKDVCLAFQFKHWWTFRSKQTLWGEFLRAKYCQRSNPISKKWDTGESQAWKLMMRNKHNVEDHIQWRIRDGSCSFWWDNWLGVGPLAHYTTDSNRFNKDKISDFMQDGQWNMRKILQQAPQQQVHRILSMQIQLQQGHADQAVWKLNTNGNFSISSAWNIIRETRSKTKINTNTWQKFIPFKCSFLLWRAFRSKLPTNEKLSRFGIEPSNCYCCYSPGSDTIEHTFNTGEFAKKVWKYFAISLGIATEYLPLRNMVMRWWSATYNNEAHKLILQSTPIFICWNLWKNRCAIKFGGKKTSMARVKYKVILDTFKLLKTAFPYISWPMEWNGICNLIEKCSHDIKVTAVQWIKPPFKWVKLNTDGSAILGNKGAGGVLRTCTGEMIFAFSAPLGEGTNIQAEIEAAIFGLTWCAQLNYNNVILEVDSQLIIDYILNNNTASWSAVVQLQQLQQIASHFTNFKCNHTLREANYVADSLAKYSHQITSPQVHFSIQQIPRLAATYLNQDIIGMASFRRRKLKRIKEPP</sequence>
<dbReference type="InterPro" id="IPR044730">
    <property type="entry name" value="RNase_H-like_dom_plant"/>
</dbReference>
<dbReference type="PROSITE" id="PS50879">
    <property type="entry name" value="RNASE_H_1"/>
    <property type="match status" value="1"/>
</dbReference>
<dbReference type="Pfam" id="PF00078">
    <property type="entry name" value="RVT_1"/>
    <property type="match status" value="1"/>
</dbReference>
<evidence type="ECO:0000259" key="2">
    <source>
        <dbReference type="PROSITE" id="PS50879"/>
    </source>
</evidence>
<dbReference type="GO" id="GO:0004523">
    <property type="term" value="F:RNA-DNA hybrid ribonuclease activity"/>
    <property type="evidence" value="ECO:0007669"/>
    <property type="project" value="InterPro"/>
</dbReference>
<dbReference type="Gene3D" id="3.30.420.10">
    <property type="entry name" value="Ribonuclease H-like superfamily/Ribonuclease H"/>
    <property type="match status" value="1"/>
</dbReference>
<keyword evidence="4" id="KW-1185">Reference proteome</keyword>
<protein>
    <recommendedName>
        <fullName evidence="5">Non-LTR retroelement reverse transcriptase</fullName>
    </recommendedName>
</protein>
<dbReference type="EMBL" id="JBANQN010000005">
    <property type="protein sequence ID" value="KAK6789596.1"/>
    <property type="molecule type" value="Genomic_DNA"/>
</dbReference>
<accession>A0AAN8YF66</accession>
<gene>
    <name evidence="3" type="ORF">RDI58_013396</name>
</gene>
<dbReference type="InterPro" id="IPR036397">
    <property type="entry name" value="RNaseH_sf"/>
</dbReference>
<dbReference type="InterPro" id="IPR036691">
    <property type="entry name" value="Endo/exonu/phosph_ase_sf"/>
</dbReference>
<dbReference type="InterPro" id="IPR012337">
    <property type="entry name" value="RNaseH-like_sf"/>
</dbReference>
<dbReference type="InterPro" id="IPR052343">
    <property type="entry name" value="Retrotransposon-Effector_Assoc"/>
</dbReference>
<dbReference type="Pfam" id="PF13966">
    <property type="entry name" value="zf-RVT"/>
    <property type="match status" value="1"/>
</dbReference>
<reference evidence="3 4" key="1">
    <citation type="submission" date="2024-02" db="EMBL/GenBank/DDBJ databases">
        <title>de novo genome assembly of Solanum bulbocastanum strain 11H21.</title>
        <authorList>
            <person name="Hosaka A.J."/>
        </authorList>
    </citation>
    <scope>NUCLEOTIDE SEQUENCE [LARGE SCALE GENOMIC DNA]</scope>
    <source>
        <tissue evidence="3">Young leaves</tissue>
    </source>
</reference>
<dbReference type="PANTHER" id="PTHR46890:SF28">
    <property type="entry name" value="REVERSE TRANSCRIPTASE DOMAIN-CONTAINING PROTEIN"/>
    <property type="match status" value="1"/>
</dbReference>
<organism evidence="3 4">
    <name type="scientific">Solanum bulbocastanum</name>
    <name type="common">Wild potato</name>
    <dbReference type="NCBI Taxonomy" id="147425"/>
    <lineage>
        <taxon>Eukaryota</taxon>
        <taxon>Viridiplantae</taxon>
        <taxon>Streptophyta</taxon>
        <taxon>Embryophyta</taxon>
        <taxon>Tracheophyta</taxon>
        <taxon>Spermatophyta</taxon>
        <taxon>Magnoliopsida</taxon>
        <taxon>eudicotyledons</taxon>
        <taxon>Gunneridae</taxon>
        <taxon>Pentapetalae</taxon>
        <taxon>asterids</taxon>
        <taxon>lamiids</taxon>
        <taxon>Solanales</taxon>
        <taxon>Solanaceae</taxon>
        <taxon>Solanoideae</taxon>
        <taxon>Solaneae</taxon>
        <taxon>Solanum</taxon>
    </lineage>
</organism>
<dbReference type="PANTHER" id="PTHR46890">
    <property type="entry name" value="NON-LTR RETROLELEMENT REVERSE TRANSCRIPTASE-LIKE PROTEIN-RELATED"/>
    <property type="match status" value="1"/>
</dbReference>
<dbReference type="PROSITE" id="PS50878">
    <property type="entry name" value="RT_POL"/>
    <property type="match status" value="1"/>
</dbReference>